<dbReference type="InterPro" id="IPR038058">
    <property type="entry name" value="PhnH-like_sp"/>
</dbReference>
<dbReference type="Gene3D" id="3.40.50.11310">
    <property type="entry name" value="Bacterial phosphonate metabolism protein PhnH"/>
    <property type="match status" value="1"/>
</dbReference>
<dbReference type="EMBL" id="CP036498">
    <property type="protein sequence ID" value="QUS41364.1"/>
    <property type="molecule type" value="Genomic_DNA"/>
</dbReference>
<keyword evidence="2" id="KW-1185">Reference proteome</keyword>
<dbReference type="Proteomes" id="UP000682843">
    <property type="component" value="Chromosome"/>
</dbReference>
<reference evidence="1 2" key="1">
    <citation type="submission" date="2019-02" db="EMBL/GenBank/DDBJ databases">
        <title>Emended description of the genus Rhodopseudomonas and description of Rhodopseudomonas albus sp. nov., a non-phototrophic, heavy-metal-tolerant bacterium isolated from garden soil.</title>
        <authorList>
            <person name="Bao Z."/>
            <person name="Cao W.W."/>
            <person name="Sato Y."/>
            <person name="Nishizawa T."/>
            <person name="Zhao J."/>
            <person name="Guo Y."/>
            <person name="Ohta H."/>
        </authorList>
    </citation>
    <scope>NUCLEOTIDE SEQUENCE [LARGE SCALE GENOMIC DNA]</scope>
    <source>
        <strain evidence="1 2">SK50-23</strain>
    </source>
</reference>
<gene>
    <name evidence="1" type="primary">phnH</name>
    <name evidence="1" type="ORF">RPMA_22840</name>
</gene>
<dbReference type="GO" id="GO:0016829">
    <property type="term" value="F:lyase activity"/>
    <property type="evidence" value="ECO:0007669"/>
    <property type="project" value="UniProtKB-KW"/>
</dbReference>
<accession>A0ABX8ACT0</accession>
<organism evidence="1 2">
    <name type="scientific">Tardiphaga alba</name>
    <dbReference type="NCBI Taxonomy" id="340268"/>
    <lineage>
        <taxon>Bacteria</taxon>
        <taxon>Pseudomonadati</taxon>
        <taxon>Pseudomonadota</taxon>
        <taxon>Alphaproteobacteria</taxon>
        <taxon>Hyphomicrobiales</taxon>
        <taxon>Nitrobacteraceae</taxon>
        <taxon>Tardiphaga</taxon>
    </lineage>
</organism>
<dbReference type="SUPFAM" id="SSF159709">
    <property type="entry name" value="PhnH-like"/>
    <property type="match status" value="1"/>
</dbReference>
<name>A0ABX8ACT0_9BRAD</name>
<protein>
    <submittedName>
        <fullName evidence="1">Phosphonate C-P lyase system protein PhnH</fullName>
    </submittedName>
</protein>
<dbReference type="Pfam" id="PF05845">
    <property type="entry name" value="PhnH"/>
    <property type="match status" value="1"/>
</dbReference>
<evidence type="ECO:0000313" key="1">
    <source>
        <dbReference type="EMBL" id="QUS41364.1"/>
    </source>
</evidence>
<proteinExistence type="predicted"/>
<keyword evidence="1" id="KW-0456">Lyase</keyword>
<dbReference type="InterPro" id="IPR008772">
    <property type="entry name" value="Phosphonate_metab_PhnH"/>
</dbReference>
<dbReference type="RefSeq" id="WP_211910005.1">
    <property type="nucleotide sequence ID" value="NZ_CP036498.1"/>
</dbReference>
<dbReference type="NCBIfam" id="TIGR03292">
    <property type="entry name" value="PhnH_redo"/>
    <property type="match status" value="1"/>
</dbReference>
<dbReference type="PIRSF" id="PIRSF020680">
    <property type="entry name" value="PhnH"/>
    <property type="match status" value="1"/>
</dbReference>
<sequence length="202" mass="21358">MTTIAEMPAGFADKVLAAQSTFRTVMDAMARPGSVQLIRAVSGVPAPMMRGAAAIALTLFDQDTPVWLDAKLAANDDVAKWIKFHTSAPVIADAAASSFAVIADPIKLPEFDSFALGTPEYPDRSTTIILQVASLQEGPAYELSGPGIDGTTILRAAIGVPDLIDRLAENARRFPRGIDLLLVSGESIVALPRTTRLVAREG</sequence>
<evidence type="ECO:0000313" key="2">
    <source>
        <dbReference type="Proteomes" id="UP000682843"/>
    </source>
</evidence>